<dbReference type="Gene3D" id="3.20.20.70">
    <property type="entry name" value="Aldolase class I"/>
    <property type="match status" value="1"/>
</dbReference>
<gene>
    <name evidence="7" type="ORF">H0486_13415</name>
</gene>
<dbReference type="SMART" id="SM00729">
    <property type="entry name" value="Elp3"/>
    <property type="match status" value="1"/>
</dbReference>
<dbReference type="Proteomes" id="UP000574276">
    <property type="component" value="Unassembled WGS sequence"/>
</dbReference>
<dbReference type="SFLD" id="SFLDG01095">
    <property type="entry name" value="Uncharacterised_Radical_SAM_Su"/>
    <property type="match status" value="1"/>
</dbReference>
<dbReference type="RefSeq" id="WP_228353490.1">
    <property type="nucleotide sequence ID" value="NZ_JACEGA010000001.1"/>
</dbReference>
<keyword evidence="2" id="KW-0949">S-adenosyl-L-methionine</keyword>
<evidence type="ECO:0000256" key="4">
    <source>
        <dbReference type="ARBA" id="ARBA00023004"/>
    </source>
</evidence>
<dbReference type="GO" id="GO:0003824">
    <property type="term" value="F:catalytic activity"/>
    <property type="evidence" value="ECO:0007669"/>
    <property type="project" value="InterPro"/>
</dbReference>
<dbReference type="GO" id="GO:0051536">
    <property type="term" value="F:iron-sulfur cluster binding"/>
    <property type="evidence" value="ECO:0007669"/>
    <property type="project" value="UniProtKB-KW"/>
</dbReference>
<dbReference type="GO" id="GO:0046872">
    <property type="term" value="F:metal ion binding"/>
    <property type="evidence" value="ECO:0007669"/>
    <property type="project" value="UniProtKB-KW"/>
</dbReference>
<comment type="caution">
    <text evidence="7">The sequence shown here is derived from an EMBL/GenBank/DDBJ whole genome shotgun (WGS) entry which is preliminary data.</text>
</comment>
<dbReference type="InterPro" id="IPR058240">
    <property type="entry name" value="rSAM_sf"/>
</dbReference>
<evidence type="ECO:0000313" key="8">
    <source>
        <dbReference type="Proteomes" id="UP000574276"/>
    </source>
</evidence>
<keyword evidence="8" id="KW-1185">Reference proteome</keyword>
<dbReference type="InterPro" id="IPR007197">
    <property type="entry name" value="rSAM"/>
</dbReference>
<dbReference type="EMBL" id="JACEGA010000001">
    <property type="protein sequence ID" value="MBB2183872.1"/>
    <property type="molecule type" value="Genomic_DNA"/>
</dbReference>
<dbReference type="CDD" id="cd01335">
    <property type="entry name" value="Radical_SAM"/>
    <property type="match status" value="1"/>
</dbReference>
<evidence type="ECO:0000256" key="5">
    <source>
        <dbReference type="ARBA" id="ARBA00023014"/>
    </source>
</evidence>
<accession>A0A839K3V9</accession>
<dbReference type="SFLD" id="SFLDS00029">
    <property type="entry name" value="Radical_SAM"/>
    <property type="match status" value="1"/>
</dbReference>
<evidence type="ECO:0000256" key="1">
    <source>
        <dbReference type="ARBA" id="ARBA00001966"/>
    </source>
</evidence>
<keyword evidence="3" id="KW-0479">Metal-binding</keyword>
<name>A0A839K3V9_9FIRM</name>
<dbReference type="AlphaFoldDB" id="A0A839K3V9"/>
<sequence length="305" mass="34951">MHFTGRTWRPPYEAFSVIIQATSGCTYNKCKFCSLYKNEPFRMSPIEEFEEDLAEIKKYQPYARRLFLTGANPFAMSYENLKLRALTVKDYLIKCQNISMFASIRDIIPKSIEQLKRLRALGINGLSIGMESGDDDTLLLANKGYTSEDIVRQLAKLDEAGIEYYLVYMTGLAGKGNGKRNALYTAKVLNQIRPYYVKNPFLLHIDSLTLFPDTELYHMAQDGKFIPAGEKERLEELITLIEKLMITTRLQANTITNFRPITGYLPKDKEKVISQLRVIIENNSEEEMKEYRSSLNSLGMEGVSI</sequence>
<dbReference type="Pfam" id="PF04055">
    <property type="entry name" value="Radical_SAM"/>
    <property type="match status" value="1"/>
</dbReference>
<dbReference type="InterPro" id="IPR006638">
    <property type="entry name" value="Elp3/MiaA/NifB-like_rSAM"/>
</dbReference>
<dbReference type="PANTHER" id="PTHR43409:SF4">
    <property type="entry name" value="RADICAL SAM SUPERFAMILY PROTEIN"/>
    <property type="match status" value="1"/>
</dbReference>
<dbReference type="PROSITE" id="PS51257">
    <property type="entry name" value="PROKAR_LIPOPROTEIN"/>
    <property type="match status" value="1"/>
</dbReference>
<evidence type="ECO:0000256" key="3">
    <source>
        <dbReference type="ARBA" id="ARBA00022723"/>
    </source>
</evidence>
<keyword evidence="5" id="KW-0411">Iron-sulfur</keyword>
<proteinExistence type="predicted"/>
<protein>
    <submittedName>
        <fullName evidence="7">Radical SAM protein</fullName>
    </submittedName>
</protein>
<feature type="domain" description="Radical SAM core" evidence="6">
    <location>
        <begin position="9"/>
        <end position="249"/>
    </location>
</feature>
<comment type="cofactor">
    <cofactor evidence="1">
        <name>[4Fe-4S] cluster</name>
        <dbReference type="ChEBI" id="CHEBI:49883"/>
    </cofactor>
</comment>
<evidence type="ECO:0000259" key="6">
    <source>
        <dbReference type="PROSITE" id="PS51918"/>
    </source>
</evidence>
<dbReference type="SFLD" id="SFLDG01082">
    <property type="entry name" value="B12-binding_domain_containing"/>
    <property type="match status" value="1"/>
</dbReference>
<keyword evidence="4" id="KW-0408">Iron</keyword>
<evidence type="ECO:0000313" key="7">
    <source>
        <dbReference type="EMBL" id="MBB2183872.1"/>
    </source>
</evidence>
<evidence type="ECO:0000256" key="2">
    <source>
        <dbReference type="ARBA" id="ARBA00022691"/>
    </source>
</evidence>
<organism evidence="7 8">
    <name type="scientific">Variimorphobacter saccharofermentans</name>
    <dbReference type="NCBI Taxonomy" id="2755051"/>
    <lineage>
        <taxon>Bacteria</taxon>
        <taxon>Bacillati</taxon>
        <taxon>Bacillota</taxon>
        <taxon>Clostridia</taxon>
        <taxon>Lachnospirales</taxon>
        <taxon>Lachnospiraceae</taxon>
        <taxon>Variimorphobacter</taxon>
    </lineage>
</organism>
<reference evidence="7 8" key="1">
    <citation type="submission" date="2020-07" db="EMBL/GenBank/DDBJ databases">
        <title>Characterization and genome sequencing of isolate MD1, a novel member within the family Lachnospiraceae.</title>
        <authorList>
            <person name="Rettenmaier R."/>
            <person name="Di Bello L."/>
            <person name="Zinser C."/>
            <person name="Scheitz K."/>
            <person name="Liebl W."/>
            <person name="Zverlov V."/>
        </authorList>
    </citation>
    <scope>NUCLEOTIDE SEQUENCE [LARGE SCALE GENOMIC DNA]</scope>
    <source>
        <strain evidence="7 8">MD1</strain>
    </source>
</reference>
<dbReference type="InterPro" id="IPR051198">
    <property type="entry name" value="BchE-like"/>
</dbReference>
<dbReference type="SUPFAM" id="SSF102114">
    <property type="entry name" value="Radical SAM enzymes"/>
    <property type="match status" value="1"/>
</dbReference>
<dbReference type="PANTHER" id="PTHR43409">
    <property type="entry name" value="ANAEROBIC MAGNESIUM-PROTOPORPHYRIN IX MONOMETHYL ESTER CYCLASE-RELATED"/>
    <property type="match status" value="1"/>
</dbReference>
<dbReference type="InterPro" id="IPR013785">
    <property type="entry name" value="Aldolase_TIM"/>
</dbReference>
<dbReference type="PROSITE" id="PS51918">
    <property type="entry name" value="RADICAL_SAM"/>
    <property type="match status" value="1"/>
</dbReference>